<name>A0ABP6FEN7_9ACTN</name>
<dbReference type="InterPro" id="IPR036390">
    <property type="entry name" value="WH_DNA-bd_sf"/>
</dbReference>
<evidence type="ECO:0000256" key="2">
    <source>
        <dbReference type="ARBA" id="ARBA00023125"/>
    </source>
</evidence>
<dbReference type="InterPro" id="IPR000835">
    <property type="entry name" value="HTH_MarR-typ"/>
</dbReference>
<dbReference type="Gene3D" id="1.10.287.100">
    <property type="match status" value="1"/>
</dbReference>
<dbReference type="Gene3D" id="1.10.10.10">
    <property type="entry name" value="Winged helix-like DNA-binding domain superfamily/Winged helix DNA-binding domain"/>
    <property type="match status" value="1"/>
</dbReference>
<evidence type="ECO:0000313" key="6">
    <source>
        <dbReference type="Proteomes" id="UP001500994"/>
    </source>
</evidence>
<evidence type="ECO:0000259" key="4">
    <source>
        <dbReference type="PROSITE" id="PS50995"/>
    </source>
</evidence>
<proteinExistence type="predicted"/>
<dbReference type="PROSITE" id="PS50995">
    <property type="entry name" value="HTH_MARR_2"/>
    <property type="match status" value="1"/>
</dbReference>
<dbReference type="InterPro" id="IPR023187">
    <property type="entry name" value="Tscrpt_reg_MarR-type_CS"/>
</dbReference>
<evidence type="ECO:0000256" key="3">
    <source>
        <dbReference type="ARBA" id="ARBA00023163"/>
    </source>
</evidence>
<keyword evidence="2" id="KW-0238">DNA-binding</keyword>
<reference evidence="6" key="1">
    <citation type="journal article" date="2019" name="Int. J. Syst. Evol. Microbiol.">
        <title>The Global Catalogue of Microorganisms (GCM) 10K type strain sequencing project: providing services to taxonomists for standard genome sequencing and annotation.</title>
        <authorList>
            <consortium name="The Broad Institute Genomics Platform"/>
            <consortium name="The Broad Institute Genome Sequencing Center for Infectious Disease"/>
            <person name="Wu L."/>
            <person name="Ma J."/>
        </authorList>
    </citation>
    <scope>NUCLEOTIDE SEQUENCE [LARGE SCALE GENOMIC DNA]</scope>
    <source>
        <strain evidence="6">JCM 16374</strain>
    </source>
</reference>
<dbReference type="Proteomes" id="UP001500994">
    <property type="component" value="Unassembled WGS sequence"/>
</dbReference>
<dbReference type="SMART" id="SM00347">
    <property type="entry name" value="HTH_MARR"/>
    <property type="match status" value="1"/>
</dbReference>
<keyword evidence="6" id="KW-1185">Reference proteome</keyword>
<feature type="domain" description="HTH marR-type" evidence="4">
    <location>
        <begin position="1"/>
        <end position="140"/>
    </location>
</feature>
<protein>
    <submittedName>
        <fullName evidence="5">MarR family transcriptional regulator</fullName>
    </submittedName>
</protein>
<dbReference type="RefSeq" id="WP_344584195.1">
    <property type="nucleotide sequence ID" value="NZ_BAAARK010000051.1"/>
</dbReference>
<keyword evidence="1" id="KW-0805">Transcription regulation</keyword>
<dbReference type="PANTHER" id="PTHR39515">
    <property type="entry name" value="CONSERVED PROTEIN"/>
    <property type="match status" value="1"/>
</dbReference>
<comment type="caution">
    <text evidence="5">The sequence shown here is derived from an EMBL/GenBank/DDBJ whole genome shotgun (WGS) entry which is preliminary data.</text>
</comment>
<evidence type="ECO:0000256" key="1">
    <source>
        <dbReference type="ARBA" id="ARBA00023015"/>
    </source>
</evidence>
<gene>
    <name evidence="5" type="ORF">GCM10009864_75560</name>
</gene>
<dbReference type="InterPro" id="IPR052526">
    <property type="entry name" value="HTH-type_Bedaq_tolerance"/>
</dbReference>
<organism evidence="5 6">
    <name type="scientific">Streptomyces lunalinharesii</name>
    <dbReference type="NCBI Taxonomy" id="333384"/>
    <lineage>
        <taxon>Bacteria</taxon>
        <taxon>Bacillati</taxon>
        <taxon>Actinomycetota</taxon>
        <taxon>Actinomycetes</taxon>
        <taxon>Kitasatosporales</taxon>
        <taxon>Streptomycetaceae</taxon>
        <taxon>Streptomyces</taxon>
    </lineage>
</organism>
<evidence type="ECO:0000313" key="5">
    <source>
        <dbReference type="EMBL" id="GAA2690352.1"/>
    </source>
</evidence>
<keyword evidence="3" id="KW-0804">Transcription</keyword>
<dbReference type="InterPro" id="IPR036388">
    <property type="entry name" value="WH-like_DNA-bd_sf"/>
</dbReference>
<dbReference type="PANTHER" id="PTHR39515:SF2">
    <property type="entry name" value="HTH-TYPE TRANSCRIPTIONAL REGULATOR RV0880"/>
    <property type="match status" value="1"/>
</dbReference>
<dbReference type="PROSITE" id="PS01117">
    <property type="entry name" value="HTH_MARR_1"/>
    <property type="match status" value="1"/>
</dbReference>
<dbReference type="Pfam" id="PF12802">
    <property type="entry name" value="MarR_2"/>
    <property type="match status" value="1"/>
</dbReference>
<sequence>MTRSTDVDDLAGALYGSIGLLARRLRQVQAPGELSLPERAALARLDRGGPATAAELARAEQITSQAMGTTLGVLEARGLVDRRRDPHDGRRIIMSLTETGVEVLRYKRDARAQQLAAALGERFTAAELATLQAAAPLIERLGDSL</sequence>
<dbReference type="EMBL" id="BAAARK010000051">
    <property type="protein sequence ID" value="GAA2690352.1"/>
    <property type="molecule type" value="Genomic_DNA"/>
</dbReference>
<accession>A0ABP6FEN7</accession>
<dbReference type="SUPFAM" id="SSF46785">
    <property type="entry name" value="Winged helix' DNA-binding domain"/>
    <property type="match status" value="1"/>
</dbReference>